<gene>
    <name evidence="2" type="ORF">PGQ11_012529</name>
</gene>
<evidence type="ECO:0000313" key="3">
    <source>
        <dbReference type="Proteomes" id="UP001390339"/>
    </source>
</evidence>
<keyword evidence="1" id="KW-0812">Transmembrane</keyword>
<name>A0ABR2I364_9PEZI</name>
<proteinExistence type="predicted"/>
<dbReference type="EMBL" id="JAPCWZ010000007">
    <property type="protein sequence ID" value="KAK8856617.1"/>
    <property type="molecule type" value="Genomic_DNA"/>
</dbReference>
<evidence type="ECO:0000313" key="2">
    <source>
        <dbReference type="EMBL" id="KAK8856617.1"/>
    </source>
</evidence>
<organism evidence="2 3">
    <name type="scientific">Apiospora arundinis</name>
    <dbReference type="NCBI Taxonomy" id="335852"/>
    <lineage>
        <taxon>Eukaryota</taxon>
        <taxon>Fungi</taxon>
        <taxon>Dikarya</taxon>
        <taxon>Ascomycota</taxon>
        <taxon>Pezizomycotina</taxon>
        <taxon>Sordariomycetes</taxon>
        <taxon>Xylariomycetidae</taxon>
        <taxon>Amphisphaeriales</taxon>
        <taxon>Apiosporaceae</taxon>
        <taxon>Apiospora</taxon>
    </lineage>
</organism>
<feature type="transmembrane region" description="Helical" evidence="1">
    <location>
        <begin position="21"/>
        <end position="47"/>
    </location>
</feature>
<sequence>MLAFIHQLRLRDQMDAIAKAFVPLLLLFCAAANPIMNVIAILMWTIMLATTCSAHLGPMLPQWLQQTV</sequence>
<keyword evidence="1" id="KW-1133">Transmembrane helix</keyword>
<keyword evidence="1" id="KW-0472">Membrane</keyword>
<keyword evidence="3" id="KW-1185">Reference proteome</keyword>
<accession>A0ABR2I364</accession>
<reference evidence="2 3" key="1">
    <citation type="journal article" date="2024" name="IMA Fungus">
        <title>Apiospora arundinis, a panoply of carbohydrate-active enzymes and secondary metabolites.</title>
        <authorList>
            <person name="Sorensen T."/>
            <person name="Petersen C."/>
            <person name="Muurmann A.T."/>
            <person name="Christiansen J.V."/>
            <person name="Brundto M.L."/>
            <person name="Overgaard C.K."/>
            <person name="Boysen A.T."/>
            <person name="Wollenberg R.D."/>
            <person name="Larsen T.O."/>
            <person name="Sorensen J.L."/>
            <person name="Nielsen K.L."/>
            <person name="Sondergaard T.E."/>
        </authorList>
    </citation>
    <scope>NUCLEOTIDE SEQUENCE [LARGE SCALE GENOMIC DNA]</scope>
    <source>
        <strain evidence="2 3">AAU 773</strain>
    </source>
</reference>
<comment type="caution">
    <text evidence="2">The sequence shown here is derived from an EMBL/GenBank/DDBJ whole genome shotgun (WGS) entry which is preliminary data.</text>
</comment>
<dbReference type="Proteomes" id="UP001390339">
    <property type="component" value="Unassembled WGS sequence"/>
</dbReference>
<evidence type="ECO:0000256" key="1">
    <source>
        <dbReference type="SAM" id="Phobius"/>
    </source>
</evidence>
<protein>
    <submittedName>
        <fullName evidence="2">Uncharacterized protein</fullName>
    </submittedName>
</protein>